<dbReference type="EMBL" id="BAAAFE010000001">
    <property type="protein sequence ID" value="GAA0860949.1"/>
    <property type="molecule type" value="Genomic_DNA"/>
</dbReference>
<evidence type="ECO:0000313" key="4">
    <source>
        <dbReference type="Proteomes" id="UP001500738"/>
    </source>
</evidence>
<comment type="caution">
    <text evidence="3">The sequence shown here is derived from an EMBL/GenBank/DDBJ whole genome shotgun (WGS) entry which is preliminary data.</text>
</comment>
<sequence length="220" mass="23451">MTPSLALMTALLLGGTAHATPPPEPRPPVSDETLRDGLETGDEIEARVDGDLNGDGDPDTAFVVASPDARTLHVLLSYRTEVDFGHDPAGIARLATDPLGPADLSIGKGVLVVKDLTGGTTALASTYRFRADKAKAPPRMRLIGLDATLYSRTWAHDGSEMSWNLLTGDVIATKMKLVGSGESASYDKSASRRFKRPVTVTYMEDTPDAEEALDRAMQGK</sequence>
<protein>
    <recommendedName>
        <fullName evidence="5">Lipoprotein</fullName>
    </recommendedName>
</protein>
<keyword evidence="2" id="KW-0732">Signal</keyword>
<dbReference type="RefSeq" id="WP_215351580.1">
    <property type="nucleotide sequence ID" value="NZ_BAAAFE010000001.1"/>
</dbReference>
<reference evidence="4" key="1">
    <citation type="journal article" date="2019" name="Int. J. Syst. Evol. Microbiol.">
        <title>The Global Catalogue of Microorganisms (GCM) 10K type strain sequencing project: providing services to taxonomists for standard genome sequencing and annotation.</title>
        <authorList>
            <consortium name="The Broad Institute Genomics Platform"/>
            <consortium name="The Broad Institute Genome Sequencing Center for Infectious Disease"/>
            <person name="Wu L."/>
            <person name="Ma J."/>
        </authorList>
    </citation>
    <scope>NUCLEOTIDE SEQUENCE [LARGE SCALE GENOMIC DNA]</scope>
    <source>
        <strain evidence="4">JCM 15910</strain>
    </source>
</reference>
<accession>A0ABP3X5S3</accession>
<organism evidence="3 4">
    <name type="scientific">Sphingopyxis soli</name>
    <dbReference type="NCBI Taxonomy" id="592051"/>
    <lineage>
        <taxon>Bacteria</taxon>
        <taxon>Pseudomonadati</taxon>
        <taxon>Pseudomonadota</taxon>
        <taxon>Alphaproteobacteria</taxon>
        <taxon>Sphingomonadales</taxon>
        <taxon>Sphingomonadaceae</taxon>
        <taxon>Sphingopyxis</taxon>
    </lineage>
</organism>
<keyword evidence="4" id="KW-1185">Reference proteome</keyword>
<evidence type="ECO:0008006" key="5">
    <source>
        <dbReference type="Google" id="ProtNLM"/>
    </source>
</evidence>
<evidence type="ECO:0000256" key="2">
    <source>
        <dbReference type="SAM" id="SignalP"/>
    </source>
</evidence>
<proteinExistence type="predicted"/>
<feature type="signal peptide" evidence="2">
    <location>
        <begin position="1"/>
        <end position="19"/>
    </location>
</feature>
<evidence type="ECO:0000256" key="1">
    <source>
        <dbReference type="SAM" id="MobiDB-lite"/>
    </source>
</evidence>
<feature type="chain" id="PRO_5045745145" description="Lipoprotein" evidence="2">
    <location>
        <begin position="20"/>
        <end position="220"/>
    </location>
</feature>
<name>A0ABP3X5S3_9SPHN</name>
<gene>
    <name evidence="3" type="ORF">GCM10009115_01730</name>
</gene>
<feature type="region of interest" description="Disordered" evidence="1">
    <location>
        <begin position="15"/>
        <end position="35"/>
    </location>
</feature>
<evidence type="ECO:0000313" key="3">
    <source>
        <dbReference type="EMBL" id="GAA0860949.1"/>
    </source>
</evidence>
<dbReference type="Proteomes" id="UP001500738">
    <property type="component" value="Unassembled WGS sequence"/>
</dbReference>